<sequence length="455" mass="51557">MDDTILCNLEAEKAIIGSLLLETSAIEEAYQRLQENSFYYGKHRLIFKAIMEIYSQGKTPDAITVIEELKRNGRLEDAGGLEYIKEIISDVATTAHLNHYIEIVEDIATKRRIIEAAKKILDIAESELKETDDIINFAEETIYDISKQRIQSFFFPIRDLVTDTVDHIEEVATRKGITIGLSTGFSDFDDMTAGLQKQDLIIIAGRPTCGKTSFALDIARHVALVEEKPVAIFSIEMSKEQLALRMLCAEAKVNAHRVRKGHVADADWTPILNAAGRLKKASIYIDDTPALSVFDMRAKARRLASQENIALIIVDYLQLMRGRSTRPESRQAEVAEISRFLKSLAKELDVPVVAVSQLSRDIEKHGNRRPQLSDLRESGAIEQDADIVAFLWRYRRSSEQNSINDYDFSNCVELIIGKQRNGPTGTVLLVFREDYMSFGEMTIEDKTEYWQRIKT</sequence>
<protein>
    <recommendedName>
        <fullName evidence="11 12">Replicative DNA helicase</fullName>
        <ecNumber evidence="11 12">5.6.2.3</ecNumber>
    </recommendedName>
</protein>
<dbReference type="GO" id="GO:0003677">
    <property type="term" value="F:DNA binding"/>
    <property type="evidence" value="ECO:0007669"/>
    <property type="project" value="UniProtKB-UniRule"/>
</dbReference>
<evidence type="ECO:0000256" key="13">
    <source>
        <dbReference type="SAM" id="Coils"/>
    </source>
</evidence>
<dbReference type="GO" id="GO:0006269">
    <property type="term" value="P:DNA replication, synthesis of primer"/>
    <property type="evidence" value="ECO:0007669"/>
    <property type="project" value="UniProtKB-UniRule"/>
</dbReference>
<dbReference type="Pfam" id="PF03796">
    <property type="entry name" value="DnaB_C"/>
    <property type="match status" value="1"/>
</dbReference>
<evidence type="ECO:0000256" key="8">
    <source>
        <dbReference type="ARBA" id="ARBA00023125"/>
    </source>
</evidence>
<evidence type="ECO:0000256" key="3">
    <source>
        <dbReference type="ARBA" id="ARBA00022705"/>
    </source>
</evidence>
<comment type="catalytic activity">
    <reaction evidence="10 12">
        <text>ATP + H2O = ADP + phosphate + H(+)</text>
        <dbReference type="Rhea" id="RHEA:13065"/>
        <dbReference type="ChEBI" id="CHEBI:15377"/>
        <dbReference type="ChEBI" id="CHEBI:15378"/>
        <dbReference type="ChEBI" id="CHEBI:30616"/>
        <dbReference type="ChEBI" id="CHEBI:43474"/>
        <dbReference type="ChEBI" id="CHEBI:456216"/>
        <dbReference type="EC" id="5.6.2.3"/>
    </reaction>
</comment>
<evidence type="ECO:0000313" key="15">
    <source>
        <dbReference type="EMBL" id="OQX90747.1"/>
    </source>
</evidence>
<keyword evidence="5 12" id="KW-0378">Hydrolase</keyword>
<comment type="similarity">
    <text evidence="1 12">Belongs to the helicase family. DnaB subfamily.</text>
</comment>
<dbReference type="Proteomes" id="UP000192611">
    <property type="component" value="Unassembled WGS sequence"/>
</dbReference>
<dbReference type="PANTHER" id="PTHR30153:SF2">
    <property type="entry name" value="REPLICATIVE DNA HELICASE"/>
    <property type="match status" value="1"/>
</dbReference>
<dbReference type="GO" id="GO:0016887">
    <property type="term" value="F:ATP hydrolysis activity"/>
    <property type="evidence" value="ECO:0007669"/>
    <property type="project" value="RHEA"/>
</dbReference>
<dbReference type="GO" id="GO:0005524">
    <property type="term" value="F:ATP binding"/>
    <property type="evidence" value="ECO:0007669"/>
    <property type="project" value="UniProtKB-UniRule"/>
</dbReference>
<dbReference type="InterPro" id="IPR007694">
    <property type="entry name" value="DNA_helicase_DnaB-like_C"/>
</dbReference>
<name>A0A1W9S293_9BACT</name>
<dbReference type="InterPro" id="IPR016136">
    <property type="entry name" value="DNA_helicase_N/primase_C"/>
</dbReference>
<dbReference type="InterPro" id="IPR007693">
    <property type="entry name" value="DNA_helicase_DnaB-like_N"/>
</dbReference>
<keyword evidence="7 12" id="KW-0067">ATP-binding</keyword>
<comment type="caution">
    <text evidence="15">The sequence shown here is derived from an EMBL/GenBank/DDBJ whole genome shotgun (WGS) entry which is preliminary data.</text>
</comment>
<keyword evidence="4 12" id="KW-0547">Nucleotide-binding</keyword>
<keyword evidence="6 12" id="KW-0347">Helicase</keyword>
<evidence type="ECO:0000313" key="16">
    <source>
        <dbReference type="Proteomes" id="UP000192611"/>
    </source>
</evidence>
<dbReference type="PROSITE" id="PS51199">
    <property type="entry name" value="SF4_HELICASE"/>
    <property type="match status" value="1"/>
</dbReference>
<dbReference type="GO" id="GO:1990077">
    <property type="term" value="C:primosome complex"/>
    <property type="evidence" value="ECO:0007669"/>
    <property type="project" value="UniProtKB-UniRule"/>
</dbReference>
<dbReference type="CDD" id="cd00984">
    <property type="entry name" value="DnaB_C"/>
    <property type="match status" value="1"/>
</dbReference>
<reference evidence="16" key="1">
    <citation type="submission" date="2017-03" db="EMBL/GenBank/DDBJ databases">
        <title>Novel pathways for hydrocarbon cycling and metabolic interdependencies in hydrothermal sediment communities.</title>
        <authorList>
            <person name="Dombrowski N."/>
            <person name="Seitz K."/>
            <person name="Teske A."/>
            <person name="Baker B."/>
        </authorList>
    </citation>
    <scope>NUCLEOTIDE SEQUENCE [LARGE SCALE GENOMIC DNA]</scope>
</reference>
<gene>
    <name evidence="15" type="ORF">B6D57_02140</name>
</gene>
<dbReference type="Gene3D" id="3.40.50.300">
    <property type="entry name" value="P-loop containing nucleotide triphosphate hydrolases"/>
    <property type="match status" value="1"/>
</dbReference>
<dbReference type="GO" id="GO:0043139">
    <property type="term" value="F:5'-3' DNA helicase activity"/>
    <property type="evidence" value="ECO:0007669"/>
    <property type="project" value="UniProtKB-EC"/>
</dbReference>
<evidence type="ECO:0000256" key="12">
    <source>
        <dbReference type="RuleBase" id="RU362085"/>
    </source>
</evidence>
<evidence type="ECO:0000259" key="14">
    <source>
        <dbReference type="PROSITE" id="PS51199"/>
    </source>
</evidence>
<proteinExistence type="inferred from homology"/>
<evidence type="ECO:0000256" key="9">
    <source>
        <dbReference type="ARBA" id="ARBA00023235"/>
    </source>
</evidence>
<comment type="function">
    <text evidence="12">The main replicative DNA helicase, it participates in initiation and elongation during chromosome replication. Travels ahead of the DNA replisome, separating dsDNA into templates for DNA synthesis. A processive ATP-dependent 5'-3' DNA helicase it has DNA-dependent ATPase activity.</text>
</comment>
<dbReference type="EMBL" id="NATQ01000030">
    <property type="protein sequence ID" value="OQX90747.1"/>
    <property type="molecule type" value="Genomic_DNA"/>
</dbReference>
<dbReference type="InterPro" id="IPR036185">
    <property type="entry name" value="DNA_heli_DnaB-like_N_sf"/>
</dbReference>
<dbReference type="InterPro" id="IPR003593">
    <property type="entry name" value="AAA+_ATPase"/>
</dbReference>
<keyword evidence="3 12" id="KW-0235">DNA replication</keyword>
<dbReference type="GO" id="GO:0005829">
    <property type="term" value="C:cytosol"/>
    <property type="evidence" value="ECO:0007669"/>
    <property type="project" value="TreeGrafter"/>
</dbReference>
<feature type="coiled-coil region" evidence="13">
    <location>
        <begin position="114"/>
        <end position="141"/>
    </location>
</feature>
<evidence type="ECO:0000256" key="6">
    <source>
        <dbReference type="ARBA" id="ARBA00022806"/>
    </source>
</evidence>
<dbReference type="EC" id="5.6.2.3" evidence="11 12"/>
<keyword evidence="2 12" id="KW-0639">Primosome</keyword>
<dbReference type="AlphaFoldDB" id="A0A1W9S293"/>
<dbReference type="PANTHER" id="PTHR30153">
    <property type="entry name" value="REPLICATIVE DNA HELICASE DNAB"/>
    <property type="match status" value="1"/>
</dbReference>
<evidence type="ECO:0000256" key="1">
    <source>
        <dbReference type="ARBA" id="ARBA00008428"/>
    </source>
</evidence>
<dbReference type="SUPFAM" id="SSF52540">
    <property type="entry name" value="P-loop containing nucleoside triphosphate hydrolases"/>
    <property type="match status" value="1"/>
</dbReference>
<dbReference type="SMART" id="SM00382">
    <property type="entry name" value="AAA"/>
    <property type="match status" value="1"/>
</dbReference>
<accession>A0A1W9S293</accession>
<evidence type="ECO:0000256" key="10">
    <source>
        <dbReference type="ARBA" id="ARBA00048954"/>
    </source>
</evidence>
<keyword evidence="9" id="KW-0413">Isomerase</keyword>
<dbReference type="Gene3D" id="1.10.860.10">
    <property type="entry name" value="DNAb Helicase, Chain A"/>
    <property type="match status" value="1"/>
</dbReference>
<evidence type="ECO:0000256" key="5">
    <source>
        <dbReference type="ARBA" id="ARBA00022801"/>
    </source>
</evidence>
<evidence type="ECO:0000256" key="4">
    <source>
        <dbReference type="ARBA" id="ARBA00022741"/>
    </source>
</evidence>
<dbReference type="SUPFAM" id="SSF48024">
    <property type="entry name" value="N-terminal domain of DnaB helicase"/>
    <property type="match status" value="1"/>
</dbReference>
<organism evidence="15 16">
    <name type="scientific">Candidatus Coatesbacteria bacterium 4484_99</name>
    <dbReference type="NCBI Taxonomy" id="1970774"/>
    <lineage>
        <taxon>Bacteria</taxon>
        <taxon>Candidatus Coatesiibacteriota</taxon>
    </lineage>
</organism>
<evidence type="ECO:0000256" key="2">
    <source>
        <dbReference type="ARBA" id="ARBA00022515"/>
    </source>
</evidence>
<dbReference type="Pfam" id="PF00772">
    <property type="entry name" value="DnaB"/>
    <property type="match status" value="1"/>
</dbReference>
<dbReference type="InterPro" id="IPR007692">
    <property type="entry name" value="DNA_helicase_DnaB"/>
</dbReference>
<dbReference type="NCBIfam" id="TIGR00665">
    <property type="entry name" value="DnaB"/>
    <property type="match status" value="1"/>
</dbReference>
<evidence type="ECO:0000256" key="7">
    <source>
        <dbReference type="ARBA" id="ARBA00022840"/>
    </source>
</evidence>
<keyword evidence="8 12" id="KW-0238">DNA-binding</keyword>
<feature type="domain" description="SF4 helicase" evidence="14">
    <location>
        <begin position="174"/>
        <end position="445"/>
    </location>
</feature>
<keyword evidence="13" id="KW-0175">Coiled coil</keyword>
<dbReference type="InterPro" id="IPR027417">
    <property type="entry name" value="P-loop_NTPase"/>
</dbReference>
<evidence type="ECO:0000256" key="11">
    <source>
        <dbReference type="NCBIfam" id="TIGR00665"/>
    </source>
</evidence>